<name>A0A8K0GQU4_9ROSA</name>
<dbReference type="PROSITE" id="PS51934">
    <property type="entry name" value="LRAT"/>
    <property type="match status" value="2"/>
</dbReference>
<comment type="caution">
    <text evidence="3">The sequence shown here is derived from an EMBL/GenBank/DDBJ whole genome shotgun (WGS) entry which is preliminary data.</text>
</comment>
<dbReference type="AlphaFoldDB" id="A0A8K0GQU4"/>
<feature type="transmembrane region" description="Helical" evidence="1">
    <location>
        <begin position="160"/>
        <end position="178"/>
    </location>
</feature>
<dbReference type="PANTHER" id="PTHR46137:SF3">
    <property type="entry name" value="OS05G0310600 PROTEIN"/>
    <property type="match status" value="1"/>
</dbReference>
<feature type="transmembrane region" description="Helical" evidence="1">
    <location>
        <begin position="766"/>
        <end position="784"/>
    </location>
</feature>
<dbReference type="InterPro" id="IPR038765">
    <property type="entry name" value="Papain-like_cys_pep_sf"/>
</dbReference>
<gene>
    <name evidence="3" type="ORF">FNV43_RR25079</name>
</gene>
<sequence length="930" mass="106074">MGLLSNKIRKEQLKRGDHIYTWRNGYSYSHHGIYVGAGKVIHLTRAPGFLHLLSSSDQSSPSGENRVERCSIEEFLSGGVSIYRFEYGVNRAHFLIKRGGTCSRDSSGPPKDVLCRAYRYLKKGFGDYNLFYNNCEDFAIYCKTGIKITNRSKPGRSGQIRFLYAIFLALTLTPYPFLPSGFTRLALVVALYCGFIFELDRGVKKVAAEKFGVTMETGSIERFMPVGEFIATAVWFLRYYSMAARIGYRIRSFVVPESFDDLLRNQPIIQKLGGSAALISWEQLKPGITSRHGGTAIPTPITVRSSSFPTFGIYMGDGKVIHLTRALGLVIFSSSEPSPSHSSGEDRVVTKISMKVAVGKLEYLSYGRTAKTENGSTRKALNGWLLLCSTGSTSPVNPIKLLAAESWGSISWILILLGKARQVNNPKVFTQLIVMAKHLWLQLQRIRRDQLNPGDHIYAWRSGYSYSHHGIYVGDGKVIHVTRAPGPIIFSSASESFPYHRPSGEDRVEPCCIEDFLSGGDLNLYHYGVNRALFLIKRGGTCTRFSSDPPKDVLHRAFSLQEKGFGDYNLFHSNCEDFAIYCKTGLLRVDTSKPGRSGQIKFLYAIFLTITLTPYPFLPSGFTSLALVLYGLYCGFILELDRGVEKVEVEKFDSSYLRSGRMENGRRRRYLPVGEFIAFAVWLLRYYPVGYRIGYRIRSAVVPESFDDLLTNHPMIQILGGSVAVILWLRDYCRFLGPDRGIYFWIKVGLFCGFLLLVVYDYQRGFKLILHLSHVIMVIGLLYWTQESRILLWKRFVDFYGFLYSYVSDLLRNDLMNLKLWEYVACITWVLGYWYWSSESRTHFWTKLVCLYTFLFFFVPDHSKLREYASQTTLLLGVWYWTPVSVILTWIRLVLLNVLLFKFVLGHLRNRKHRCMSCNPTGNPHFGIEL</sequence>
<dbReference type="EMBL" id="VOIH02000011">
    <property type="protein sequence ID" value="KAF3433976.1"/>
    <property type="molecule type" value="Genomic_DNA"/>
</dbReference>
<feature type="transmembrane region" description="Helical" evidence="1">
    <location>
        <begin position="741"/>
        <end position="760"/>
    </location>
</feature>
<evidence type="ECO:0000259" key="2">
    <source>
        <dbReference type="PROSITE" id="PS51934"/>
    </source>
</evidence>
<feature type="transmembrane region" description="Helical" evidence="1">
    <location>
        <begin position="820"/>
        <end position="837"/>
    </location>
</feature>
<dbReference type="InterPro" id="IPR007053">
    <property type="entry name" value="LRAT_dom"/>
</dbReference>
<feature type="transmembrane region" description="Helical" evidence="1">
    <location>
        <begin position="880"/>
        <end position="905"/>
    </location>
</feature>
<dbReference type="Proteomes" id="UP000796880">
    <property type="component" value="Unassembled WGS sequence"/>
</dbReference>
<keyword evidence="1" id="KW-0472">Membrane</keyword>
<accession>A0A8K0GQU4</accession>
<feature type="transmembrane region" description="Helical" evidence="1">
    <location>
        <begin position="670"/>
        <end position="689"/>
    </location>
</feature>
<protein>
    <recommendedName>
        <fullName evidence="2">LRAT domain-containing protein</fullName>
    </recommendedName>
</protein>
<feature type="transmembrane region" description="Helical" evidence="1">
    <location>
        <begin position="709"/>
        <end position="729"/>
    </location>
</feature>
<dbReference type="Pfam" id="PF04970">
    <property type="entry name" value="LRAT"/>
    <property type="match status" value="2"/>
</dbReference>
<feature type="transmembrane region" description="Helical" evidence="1">
    <location>
        <begin position="844"/>
        <end position="860"/>
    </location>
</feature>
<feature type="domain" description="LRAT" evidence="2">
    <location>
        <begin position="20"/>
        <end position="151"/>
    </location>
</feature>
<dbReference type="PANTHER" id="PTHR46137">
    <property type="entry name" value="OS05G0310600 PROTEIN"/>
    <property type="match status" value="1"/>
</dbReference>
<evidence type="ECO:0000313" key="3">
    <source>
        <dbReference type="EMBL" id="KAF3433976.1"/>
    </source>
</evidence>
<dbReference type="Gene3D" id="3.90.1720.10">
    <property type="entry name" value="endopeptidase domain like (from Nostoc punctiforme)"/>
    <property type="match status" value="2"/>
</dbReference>
<keyword evidence="4" id="KW-1185">Reference proteome</keyword>
<proteinExistence type="predicted"/>
<keyword evidence="1" id="KW-1133">Transmembrane helix</keyword>
<feature type="transmembrane region" description="Helical" evidence="1">
    <location>
        <begin position="624"/>
        <end position="641"/>
    </location>
</feature>
<dbReference type="SUPFAM" id="SSF54001">
    <property type="entry name" value="Cysteine proteinases"/>
    <property type="match status" value="1"/>
</dbReference>
<keyword evidence="1" id="KW-0812">Transmembrane</keyword>
<organism evidence="3 4">
    <name type="scientific">Rhamnella rubrinervis</name>
    <dbReference type="NCBI Taxonomy" id="2594499"/>
    <lineage>
        <taxon>Eukaryota</taxon>
        <taxon>Viridiplantae</taxon>
        <taxon>Streptophyta</taxon>
        <taxon>Embryophyta</taxon>
        <taxon>Tracheophyta</taxon>
        <taxon>Spermatophyta</taxon>
        <taxon>Magnoliopsida</taxon>
        <taxon>eudicotyledons</taxon>
        <taxon>Gunneridae</taxon>
        <taxon>Pentapetalae</taxon>
        <taxon>rosids</taxon>
        <taxon>fabids</taxon>
        <taxon>Rosales</taxon>
        <taxon>Rhamnaceae</taxon>
        <taxon>rhamnoid group</taxon>
        <taxon>Rhamneae</taxon>
        <taxon>Rhamnella</taxon>
    </lineage>
</organism>
<evidence type="ECO:0000256" key="1">
    <source>
        <dbReference type="SAM" id="Phobius"/>
    </source>
</evidence>
<feature type="domain" description="LRAT" evidence="2">
    <location>
        <begin position="458"/>
        <end position="591"/>
    </location>
</feature>
<reference evidence="3" key="1">
    <citation type="submission" date="2020-03" db="EMBL/GenBank/DDBJ databases">
        <title>A high-quality chromosome-level genome assembly of a woody plant with both climbing and erect habits, Rhamnella rubrinervis.</title>
        <authorList>
            <person name="Lu Z."/>
            <person name="Yang Y."/>
            <person name="Zhu X."/>
            <person name="Sun Y."/>
        </authorList>
    </citation>
    <scope>NUCLEOTIDE SEQUENCE</scope>
    <source>
        <strain evidence="3">BYM</strain>
        <tissue evidence="3">Leaf</tissue>
    </source>
</reference>
<evidence type="ECO:0000313" key="4">
    <source>
        <dbReference type="Proteomes" id="UP000796880"/>
    </source>
</evidence>